<evidence type="ECO:0000313" key="2">
    <source>
        <dbReference type="EMBL" id="MBB5694398.1"/>
    </source>
</evidence>
<comment type="caution">
    <text evidence="2">The sequence shown here is derived from an EMBL/GenBank/DDBJ whole genome shotgun (WGS) entry which is preliminary data.</text>
</comment>
<sequence length="104" mass="11556">MPLYPPNPVVMAEARRLASEDLDRGLGQVAELLAQQGHHGPDGRPYPGRTVANLLDEGLRRRRADRWHERNRGAAEDFNQWLGGDGRHLLAGDRDSGADREPPS</sequence>
<dbReference type="Proteomes" id="UP000580654">
    <property type="component" value="Unassembled WGS sequence"/>
</dbReference>
<evidence type="ECO:0000256" key="1">
    <source>
        <dbReference type="SAM" id="MobiDB-lite"/>
    </source>
</evidence>
<gene>
    <name evidence="2" type="ORF">FHS87_002444</name>
</gene>
<feature type="compositionally biased region" description="Basic and acidic residues" evidence="1">
    <location>
        <begin position="85"/>
        <end position="104"/>
    </location>
</feature>
<reference evidence="2 3" key="1">
    <citation type="submission" date="2020-08" db="EMBL/GenBank/DDBJ databases">
        <title>Genomic Encyclopedia of Type Strains, Phase IV (KMG-IV): sequencing the most valuable type-strain genomes for metagenomic binning, comparative biology and taxonomic classification.</title>
        <authorList>
            <person name="Goeker M."/>
        </authorList>
    </citation>
    <scope>NUCLEOTIDE SEQUENCE [LARGE SCALE GENOMIC DNA]</scope>
    <source>
        <strain evidence="2 3">DSM 25622</strain>
    </source>
</reference>
<evidence type="ECO:0000313" key="3">
    <source>
        <dbReference type="Proteomes" id="UP000580654"/>
    </source>
</evidence>
<accession>A0A840XZX0</accession>
<protein>
    <submittedName>
        <fullName evidence="2">Uncharacterized protein</fullName>
    </submittedName>
</protein>
<dbReference type="RefSeq" id="WP_184518460.1">
    <property type="nucleotide sequence ID" value="NZ_JACIJD010000010.1"/>
</dbReference>
<dbReference type="EMBL" id="JACIJD010000010">
    <property type="protein sequence ID" value="MBB5694398.1"/>
    <property type="molecule type" value="Genomic_DNA"/>
</dbReference>
<dbReference type="AlphaFoldDB" id="A0A840XZX0"/>
<proteinExistence type="predicted"/>
<feature type="region of interest" description="Disordered" evidence="1">
    <location>
        <begin position="78"/>
        <end position="104"/>
    </location>
</feature>
<name>A0A840XZX0_9PROT</name>
<organism evidence="2 3">
    <name type="scientific">Muricoccus pecuniae</name>
    <dbReference type="NCBI Taxonomy" id="693023"/>
    <lineage>
        <taxon>Bacteria</taxon>
        <taxon>Pseudomonadati</taxon>
        <taxon>Pseudomonadota</taxon>
        <taxon>Alphaproteobacteria</taxon>
        <taxon>Acetobacterales</taxon>
        <taxon>Roseomonadaceae</taxon>
        <taxon>Muricoccus</taxon>
    </lineage>
</organism>
<keyword evidence="3" id="KW-1185">Reference proteome</keyword>